<proteinExistence type="predicted"/>
<feature type="domain" description="HIT" evidence="5">
    <location>
        <begin position="34"/>
        <end position="142"/>
    </location>
</feature>
<organism evidence="6 7">
    <name type="scientific">Longibacter salinarum</name>
    <dbReference type="NCBI Taxonomy" id="1850348"/>
    <lineage>
        <taxon>Bacteria</taxon>
        <taxon>Pseudomonadati</taxon>
        <taxon>Rhodothermota</taxon>
        <taxon>Rhodothermia</taxon>
        <taxon>Rhodothermales</taxon>
        <taxon>Salisaetaceae</taxon>
        <taxon>Longibacter</taxon>
    </lineage>
</organism>
<dbReference type="SUPFAM" id="SSF54197">
    <property type="entry name" value="HIT-like"/>
    <property type="match status" value="1"/>
</dbReference>
<comment type="caution">
    <text evidence="6">The sequence shown here is derived from an EMBL/GenBank/DDBJ whole genome shotgun (WGS) entry which is preliminary data.</text>
</comment>
<keyword evidence="7" id="KW-1185">Reference proteome</keyword>
<dbReference type="OrthoDB" id="9784774at2"/>
<dbReference type="Proteomes" id="UP000220102">
    <property type="component" value="Unassembled WGS sequence"/>
</dbReference>
<reference evidence="6 7" key="1">
    <citation type="submission" date="2017-10" db="EMBL/GenBank/DDBJ databases">
        <title>Draft genome of Longibacter Salinarum.</title>
        <authorList>
            <person name="Goh K.M."/>
            <person name="Shamsir M.S."/>
            <person name="Lim S.W."/>
        </authorList>
    </citation>
    <scope>NUCLEOTIDE SEQUENCE [LARGE SCALE GENOMIC DNA]</scope>
    <source>
        <strain evidence="6 7">KCTC 52045</strain>
    </source>
</reference>
<evidence type="ECO:0000256" key="4">
    <source>
        <dbReference type="PROSITE-ProRule" id="PRU00464"/>
    </source>
</evidence>
<dbReference type="AlphaFoldDB" id="A0A2A8D377"/>
<dbReference type="Pfam" id="PF01230">
    <property type="entry name" value="HIT"/>
    <property type="match status" value="1"/>
</dbReference>
<feature type="active site" description="Tele-AMP-histidine intermediate" evidence="2">
    <location>
        <position position="129"/>
    </location>
</feature>
<dbReference type="InterPro" id="IPR039383">
    <property type="entry name" value="FHIT"/>
</dbReference>
<accession>A0A2A8D377</accession>
<keyword evidence="6" id="KW-0378">Hydrolase</keyword>
<gene>
    <name evidence="6" type="ORF">CRI94_03430</name>
</gene>
<dbReference type="InterPro" id="IPR036265">
    <property type="entry name" value="HIT-like_sf"/>
</dbReference>
<dbReference type="GO" id="GO:0000166">
    <property type="term" value="F:nucleotide binding"/>
    <property type="evidence" value="ECO:0007669"/>
    <property type="project" value="UniProtKB-KW"/>
</dbReference>
<dbReference type="InterPro" id="IPR011146">
    <property type="entry name" value="HIT-like"/>
</dbReference>
<dbReference type="GO" id="GO:0016787">
    <property type="term" value="F:hydrolase activity"/>
    <property type="evidence" value="ECO:0007669"/>
    <property type="project" value="UniProtKB-KW"/>
</dbReference>
<dbReference type="CDD" id="cd01275">
    <property type="entry name" value="FHIT"/>
    <property type="match status" value="1"/>
</dbReference>
<name>A0A2A8D377_9BACT</name>
<evidence type="ECO:0000256" key="1">
    <source>
        <dbReference type="ARBA" id="ARBA00022741"/>
    </source>
</evidence>
<evidence type="ECO:0000313" key="6">
    <source>
        <dbReference type="EMBL" id="PEN15340.1"/>
    </source>
</evidence>
<dbReference type="EMBL" id="PDEQ01000001">
    <property type="protein sequence ID" value="PEN15340.1"/>
    <property type="molecule type" value="Genomic_DNA"/>
</dbReference>
<evidence type="ECO:0000256" key="3">
    <source>
        <dbReference type="PIRSR" id="PIRSR639383-2"/>
    </source>
</evidence>
<dbReference type="PANTHER" id="PTHR42997">
    <property type="entry name" value="HIT FAMILY HYDROLASE"/>
    <property type="match status" value="1"/>
</dbReference>
<evidence type="ECO:0000259" key="5">
    <source>
        <dbReference type="PROSITE" id="PS51084"/>
    </source>
</evidence>
<feature type="short sequence motif" description="Histidine triad motif" evidence="4">
    <location>
        <begin position="127"/>
        <end position="131"/>
    </location>
</feature>
<feature type="binding site" evidence="3">
    <location>
        <position position="59"/>
    </location>
    <ligand>
        <name>substrate</name>
    </ligand>
</feature>
<dbReference type="RefSeq" id="WP_098074239.1">
    <property type="nucleotide sequence ID" value="NZ_PDEQ01000001.1"/>
</dbReference>
<dbReference type="PROSITE" id="PS51084">
    <property type="entry name" value="HIT_2"/>
    <property type="match status" value="1"/>
</dbReference>
<dbReference type="Gene3D" id="3.30.428.10">
    <property type="entry name" value="HIT-like"/>
    <property type="match status" value="1"/>
</dbReference>
<sequence length="173" mass="19432">MDRLWSPWRSTYVSDANDDTDHNDDASVFTALQQDGKEKGTDAEHLILWRGEHVFVIMNLYPYNNGHLLIVPYREIPSYIDLSTDEHHAIADAIDRCMMWLNAALEPEGFNVGMNVGRAAGAGIPEHLHVHVVPRWGGDTNFMPTTNETKVLPESLRQTYDKLSAVIAKTDGS</sequence>
<evidence type="ECO:0000256" key="2">
    <source>
        <dbReference type="PIRSR" id="PIRSR639383-1"/>
    </source>
</evidence>
<dbReference type="PANTHER" id="PTHR42997:SF1">
    <property type="entry name" value="AP-4-A PHOSPHORYLASE"/>
    <property type="match status" value="1"/>
</dbReference>
<evidence type="ECO:0000313" key="7">
    <source>
        <dbReference type="Proteomes" id="UP000220102"/>
    </source>
</evidence>
<protein>
    <submittedName>
        <fullName evidence="6">HIT family hydrolase</fullName>
    </submittedName>
</protein>
<feature type="binding site" evidence="3">
    <location>
        <position position="131"/>
    </location>
    <ligand>
        <name>substrate</name>
    </ligand>
</feature>
<dbReference type="InterPro" id="IPR052908">
    <property type="entry name" value="AP-4-A_phosphorylase"/>
</dbReference>
<keyword evidence="1" id="KW-0547">Nucleotide-binding</keyword>